<dbReference type="AlphaFoldDB" id="A0AAV2L963"/>
<dbReference type="Pfam" id="PF25327">
    <property type="entry name" value="UBL_ZFAND1"/>
    <property type="match status" value="1"/>
</dbReference>
<dbReference type="GO" id="GO:0005737">
    <property type="term" value="C:cytoplasm"/>
    <property type="evidence" value="ECO:0007669"/>
    <property type="project" value="UniProtKB-SubCell"/>
</dbReference>
<dbReference type="InterPro" id="IPR038564">
    <property type="entry name" value="Maf1_sf"/>
</dbReference>
<dbReference type="Proteomes" id="UP001497482">
    <property type="component" value="Chromosome 21"/>
</dbReference>
<evidence type="ECO:0000256" key="9">
    <source>
        <dbReference type="ARBA" id="ARBA00022833"/>
    </source>
</evidence>
<keyword evidence="11" id="KW-0804">Transcription</keyword>
<dbReference type="FunFam" id="3.40.1000.50:FF:000001">
    <property type="entry name" value="Repressor of RNA polymerase III transcription MAF1"/>
    <property type="match status" value="1"/>
</dbReference>
<keyword evidence="8 13" id="KW-0863">Zinc-finger</keyword>
<evidence type="ECO:0000259" key="15">
    <source>
        <dbReference type="PROSITE" id="PS51039"/>
    </source>
</evidence>
<dbReference type="InterPro" id="IPR015257">
    <property type="entry name" value="Maf1"/>
</dbReference>
<dbReference type="Pfam" id="PF09174">
    <property type="entry name" value="Maf1"/>
    <property type="match status" value="1"/>
</dbReference>
<dbReference type="SMART" id="SM00154">
    <property type="entry name" value="ZnF_AN1"/>
    <property type="match status" value="2"/>
</dbReference>
<keyword evidence="12" id="KW-0539">Nucleus</keyword>
<evidence type="ECO:0000313" key="16">
    <source>
        <dbReference type="EMBL" id="CAL1597138.1"/>
    </source>
</evidence>
<evidence type="ECO:0000256" key="4">
    <source>
        <dbReference type="ARBA" id="ARBA00020829"/>
    </source>
</evidence>
<evidence type="ECO:0000256" key="13">
    <source>
        <dbReference type="PROSITE-ProRule" id="PRU00449"/>
    </source>
</evidence>
<gene>
    <name evidence="16" type="ORF">KC01_LOCUS25694</name>
</gene>
<keyword evidence="7" id="KW-0479">Metal-binding</keyword>
<proteinExistence type="inferred from homology"/>
<dbReference type="GO" id="GO:0016480">
    <property type="term" value="P:negative regulation of transcription by RNA polymerase III"/>
    <property type="evidence" value="ECO:0007669"/>
    <property type="project" value="InterPro"/>
</dbReference>
<evidence type="ECO:0000256" key="14">
    <source>
        <dbReference type="SAM" id="MobiDB-lite"/>
    </source>
</evidence>
<dbReference type="GO" id="GO:0005634">
    <property type="term" value="C:nucleus"/>
    <property type="evidence" value="ECO:0007669"/>
    <property type="project" value="UniProtKB-SubCell"/>
</dbReference>
<evidence type="ECO:0000256" key="11">
    <source>
        <dbReference type="ARBA" id="ARBA00023163"/>
    </source>
</evidence>
<keyword evidence="10" id="KW-0805">Transcription regulation</keyword>
<sequence length="528" mass="59500">MAEFDIGKHCQIESCNLKDFLPFVCEFCSGVFCLEHRHRDSHTCKEEPLKREIAASKGSTSYPCSFPECSEKELLPVICPQCQKHFCLKHRHQSDHQCEKLEVAQPRMAATKELVQKIVESKEGQKPKGRRGAKNSETAAKVALMKLKQQAVGDKGLPQTERTYFQVYLPKESKDSCKPMFFCSKWSVGKVVDYASSLASLKNNNNVLSAKKLRLCHPSTGEAFQMEDTIQSLLALPETPLYNGGNLILEYLENDHTSLTDEHSLLLFIIFGGASSTLQLKQVKMKLLENSSFEALSSRLCVETGESHILGRIESYSCKMAGDDKHMFKQFCQEGEPHVLEALSPPQSTSTISPNQLAKSSEDGDNPLSDKCCRKTIFYLITTLNESFRPDYDFSAARAHEFSREPSLNWVVNAVNGSLFSAVGEEFNSLGPELWNSIDQEINLQSCDIYSYNPDLDSDPFGEEGSLWSFNYFFYNKKLKRIVFFTCRSVSVLSGYGLGSMDNELDMELDEEEMGGFTEDRFPRPLCV</sequence>
<keyword evidence="9" id="KW-0862">Zinc</keyword>
<keyword evidence="17" id="KW-1185">Reference proteome</keyword>
<dbReference type="Gene3D" id="3.40.1000.50">
    <property type="entry name" value="Repressor of RNA polymerase III transcription Maf1"/>
    <property type="match status" value="1"/>
</dbReference>
<reference evidence="16 17" key="1">
    <citation type="submission" date="2024-04" db="EMBL/GenBank/DDBJ databases">
        <authorList>
            <person name="Waldvogel A.-M."/>
            <person name="Schoenle A."/>
        </authorList>
    </citation>
    <scope>NUCLEOTIDE SEQUENCE [LARGE SCALE GENOMIC DNA]</scope>
</reference>
<protein>
    <recommendedName>
        <fullName evidence="4">Repressor of RNA polymerase III transcription MAF1 homolog</fullName>
    </recommendedName>
</protein>
<feature type="domain" description="AN1-type" evidence="15">
    <location>
        <begin position="58"/>
        <end position="106"/>
    </location>
</feature>
<dbReference type="GO" id="GO:0000994">
    <property type="term" value="F:RNA polymerase III core binding"/>
    <property type="evidence" value="ECO:0007669"/>
    <property type="project" value="TreeGrafter"/>
</dbReference>
<evidence type="ECO:0000256" key="8">
    <source>
        <dbReference type="ARBA" id="ARBA00022771"/>
    </source>
</evidence>
<dbReference type="InterPro" id="IPR057358">
    <property type="entry name" value="UBL_ZFAND1-like"/>
</dbReference>
<dbReference type="FunFam" id="3.40.1000.50:FF:000002">
    <property type="entry name" value="Repressor of RNA polymerase III transcription MAF1"/>
    <property type="match status" value="1"/>
</dbReference>
<evidence type="ECO:0000256" key="3">
    <source>
        <dbReference type="ARBA" id="ARBA00006231"/>
    </source>
</evidence>
<keyword evidence="5" id="KW-0963">Cytoplasm</keyword>
<evidence type="ECO:0000256" key="12">
    <source>
        <dbReference type="ARBA" id="ARBA00023242"/>
    </source>
</evidence>
<dbReference type="SUPFAM" id="SSF118310">
    <property type="entry name" value="AN1-like Zinc finger"/>
    <property type="match status" value="2"/>
</dbReference>
<evidence type="ECO:0000256" key="6">
    <source>
        <dbReference type="ARBA" id="ARBA00022491"/>
    </source>
</evidence>
<evidence type="ECO:0000256" key="5">
    <source>
        <dbReference type="ARBA" id="ARBA00022490"/>
    </source>
</evidence>
<feature type="domain" description="AN1-type" evidence="15">
    <location>
        <begin position="4"/>
        <end position="52"/>
    </location>
</feature>
<dbReference type="PROSITE" id="PS51039">
    <property type="entry name" value="ZF_AN1"/>
    <property type="match status" value="2"/>
</dbReference>
<dbReference type="InterPro" id="IPR000058">
    <property type="entry name" value="Znf_AN1"/>
</dbReference>
<organism evidence="16 17">
    <name type="scientific">Knipowitschia caucasica</name>
    <name type="common">Caucasian dwarf goby</name>
    <name type="synonym">Pomatoschistus caucasicus</name>
    <dbReference type="NCBI Taxonomy" id="637954"/>
    <lineage>
        <taxon>Eukaryota</taxon>
        <taxon>Metazoa</taxon>
        <taxon>Chordata</taxon>
        <taxon>Craniata</taxon>
        <taxon>Vertebrata</taxon>
        <taxon>Euteleostomi</taxon>
        <taxon>Actinopterygii</taxon>
        <taxon>Neopterygii</taxon>
        <taxon>Teleostei</taxon>
        <taxon>Neoteleostei</taxon>
        <taxon>Acanthomorphata</taxon>
        <taxon>Gobiaria</taxon>
        <taxon>Gobiiformes</taxon>
        <taxon>Gobioidei</taxon>
        <taxon>Gobiidae</taxon>
        <taxon>Gobiinae</taxon>
        <taxon>Knipowitschia</taxon>
    </lineage>
</organism>
<evidence type="ECO:0000313" key="17">
    <source>
        <dbReference type="Proteomes" id="UP001497482"/>
    </source>
</evidence>
<evidence type="ECO:0000256" key="1">
    <source>
        <dbReference type="ARBA" id="ARBA00004123"/>
    </source>
</evidence>
<dbReference type="Pfam" id="PF01428">
    <property type="entry name" value="zf-AN1"/>
    <property type="match status" value="2"/>
</dbReference>
<comment type="similarity">
    <text evidence="3">Belongs to the MAF1 family.</text>
</comment>
<dbReference type="PANTHER" id="PTHR22504">
    <property type="entry name" value="REPRESSOR OF RNA POLYMERASE III TRANSCRIPTION MAF1"/>
    <property type="match status" value="1"/>
</dbReference>
<evidence type="ECO:0000256" key="2">
    <source>
        <dbReference type="ARBA" id="ARBA00004496"/>
    </source>
</evidence>
<name>A0AAV2L963_KNICA</name>
<feature type="region of interest" description="Disordered" evidence="14">
    <location>
        <begin position="343"/>
        <end position="367"/>
    </location>
</feature>
<keyword evidence="6" id="KW-0678">Repressor</keyword>
<dbReference type="EMBL" id="OZ035843">
    <property type="protein sequence ID" value="CAL1597138.1"/>
    <property type="molecule type" value="Genomic_DNA"/>
</dbReference>
<dbReference type="InterPro" id="IPR035896">
    <property type="entry name" value="AN1-like_Znf"/>
</dbReference>
<evidence type="ECO:0000256" key="7">
    <source>
        <dbReference type="ARBA" id="ARBA00022723"/>
    </source>
</evidence>
<evidence type="ECO:0000256" key="10">
    <source>
        <dbReference type="ARBA" id="ARBA00023015"/>
    </source>
</evidence>
<dbReference type="PANTHER" id="PTHR22504:SF4">
    <property type="entry name" value="REPRESSOR OF RNA POLYMERASE III TRANSCRIPTION MAF1"/>
    <property type="match status" value="1"/>
</dbReference>
<dbReference type="Gene3D" id="4.10.1110.10">
    <property type="entry name" value="AN1-like Zinc finger"/>
    <property type="match status" value="2"/>
</dbReference>
<feature type="compositionally biased region" description="Polar residues" evidence="14">
    <location>
        <begin position="345"/>
        <end position="359"/>
    </location>
</feature>
<comment type="subcellular location">
    <subcellularLocation>
        <location evidence="2">Cytoplasm</location>
    </subcellularLocation>
    <subcellularLocation>
        <location evidence="1">Nucleus</location>
    </subcellularLocation>
</comment>
<accession>A0AAV2L963</accession>
<dbReference type="GO" id="GO:0008270">
    <property type="term" value="F:zinc ion binding"/>
    <property type="evidence" value="ECO:0007669"/>
    <property type="project" value="UniProtKB-KW"/>
</dbReference>